<evidence type="ECO:0000313" key="1">
    <source>
        <dbReference type="EMBL" id="WAK44917.1"/>
    </source>
</evidence>
<sequence>MRNIKTIEADISKLQAELADAKDHESMRDSAVHILKNLGWTRVRGQWVKPRTANTKVFDKDTMTHIKAGDFCSSSETSSLWYVRKVVGNICWCSRVTRIAPFGTSVTNNNVGIPAKTLTVIDARKHMGYVHK</sequence>
<proteinExistence type="predicted"/>
<protein>
    <submittedName>
        <fullName evidence="1">Uncharacterized protein</fullName>
    </submittedName>
</protein>
<organism evidence="1 2">
    <name type="scientific">Erwinia phage pEa_SNUABM_57</name>
    <dbReference type="NCBI Taxonomy" id="2996118"/>
    <lineage>
        <taxon>Viruses</taxon>
        <taxon>Duplodnaviria</taxon>
        <taxon>Heunggongvirae</taxon>
        <taxon>Uroviricota</taxon>
        <taxon>Caudoviricetes</taxon>
        <taxon>Autographivirales</taxon>
        <taxon>Autotranscriptaviridae</taxon>
        <taxon>Studiervirinae</taxon>
        <taxon>Berlinvirus</taxon>
        <taxon>Berlinvirus pEaSNUABM57</taxon>
    </lineage>
</organism>
<dbReference type="Proteomes" id="UP001163956">
    <property type="component" value="Segment"/>
</dbReference>
<dbReference type="EMBL" id="OP764599">
    <property type="protein sequence ID" value="WAK44917.1"/>
    <property type="molecule type" value="Genomic_DNA"/>
</dbReference>
<keyword evidence="2" id="KW-1185">Reference proteome</keyword>
<name>A0A9E9C3V9_9CAUD</name>
<accession>A0A9E9C3V9</accession>
<reference evidence="1" key="1">
    <citation type="submission" date="2022-11" db="EMBL/GenBank/DDBJ databases">
        <title>Complete genome sequence of Erwinia phage pEa_SNUABM_57.</title>
        <authorList>
            <person name="Kim S.G."/>
            <person name="Jo S.J."/>
            <person name="Lee S.B."/>
            <person name="Kwon J."/>
            <person name="Park S.C."/>
        </authorList>
    </citation>
    <scope>NUCLEOTIDE SEQUENCE</scope>
</reference>
<evidence type="ECO:0000313" key="2">
    <source>
        <dbReference type="Proteomes" id="UP001163956"/>
    </source>
</evidence>
<gene>
    <name evidence="1" type="ORF">pEaSNUABM57_00035</name>
</gene>